<dbReference type="Proteomes" id="UP000693970">
    <property type="component" value="Unassembled WGS sequence"/>
</dbReference>
<reference evidence="2" key="1">
    <citation type="journal article" date="2021" name="Sci. Rep.">
        <title>Diploid genomic architecture of Nitzschia inconspicua, an elite biomass production diatom.</title>
        <authorList>
            <person name="Oliver A."/>
            <person name="Podell S."/>
            <person name="Pinowska A."/>
            <person name="Traller J.C."/>
            <person name="Smith S.R."/>
            <person name="McClure R."/>
            <person name="Beliaev A."/>
            <person name="Bohutskyi P."/>
            <person name="Hill E.A."/>
            <person name="Rabines A."/>
            <person name="Zheng H."/>
            <person name="Allen L.Z."/>
            <person name="Kuo A."/>
            <person name="Grigoriev I.V."/>
            <person name="Allen A.E."/>
            <person name="Hazlebeck D."/>
            <person name="Allen E.E."/>
        </authorList>
    </citation>
    <scope>NUCLEOTIDE SEQUENCE</scope>
    <source>
        <strain evidence="2">Hildebrandi</strain>
    </source>
</reference>
<dbReference type="OrthoDB" id="10066858at2759"/>
<sequence>MARKRYNIGQKLKLLDEFETLRQQGYSRRKAAASLGVQPIQIRKWTHNRPVMQQCPRKKKSICKGRLSALKHLEQPLIGWCLDQRAEGIPVTYALLQIRAGQLDEEFRQRPEKSQYHMIRALCRANEIVLRCVTHQSQRRPQDVADEALEFLVVERPIVGAPGVNLDVVLNMDQTPVFLSMQPKRTLNLRGETTVNGRKTSNSTNRVTASLAVSASGLKLKPMLIFKGTPNGHIASSKKKEKTIRSTAVPNPTEKREDGVVLEVHKSEDVGRVLEPYRKTRRRRRSGGAQENDECRNINFVGRVLEPYRKTRRWRSSGAAQENDECRNKDFVTEKREDGVVPEVHKKTTSVGISILLVAFLNPTEKREDGVIREVQ</sequence>
<evidence type="ECO:0000256" key="1">
    <source>
        <dbReference type="SAM" id="MobiDB-lite"/>
    </source>
</evidence>
<protein>
    <recommendedName>
        <fullName evidence="4">HTH psq-type domain-containing protein</fullName>
    </recommendedName>
</protein>
<keyword evidence="3" id="KW-1185">Reference proteome</keyword>
<accession>A0A9K3KVH9</accession>
<name>A0A9K3KVH9_9STRA</name>
<dbReference type="EMBL" id="JAGRRH010000018">
    <property type="protein sequence ID" value="KAG7350124.1"/>
    <property type="molecule type" value="Genomic_DNA"/>
</dbReference>
<reference evidence="2" key="2">
    <citation type="submission" date="2021-04" db="EMBL/GenBank/DDBJ databases">
        <authorList>
            <person name="Podell S."/>
        </authorList>
    </citation>
    <scope>NUCLEOTIDE SEQUENCE</scope>
    <source>
        <strain evidence="2">Hildebrandi</strain>
    </source>
</reference>
<organism evidence="2 3">
    <name type="scientific">Nitzschia inconspicua</name>
    <dbReference type="NCBI Taxonomy" id="303405"/>
    <lineage>
        <taxon>Eukaryota</taxon>
        <taxon>Sar</taxon>
        <taxon>Stramenopiles</taxon>
        <taxon>Ochrophyta</taxon>
        <taxon>Bacillariophyta</taxon>
        <taxon>Bacillariophyceae</taxon>
        <taxon>Bacillariophycidae</taxon>
        <taxon>Bacillariales</taxon>
        <taxon>Bacillariaceae</taxon>
        <taxon>Nitzschia</taxon>
    </lineage>
</organism>
<gene>
    <name evidence="2" type="ORF">IV203_009484</name>
</gene>
<proteinExistence type="predicted"/>
<comment type="caution">
    <text evidence="2">The sequence shown here is derived from an EMBL/GenBank/DDBJ whole genome shotgun (WGS) entry which is preliminary data.</text>
</comment>
<feature type="region of interest" description="Disordered" evidence="1">
    <location>
        <begin position="231"/>
        <end position="256"/>
    </location>
</feature>
<dbReference type="AlphaFoldDB" id="A0A9K3KVH9"/>
<evidence type="ECO:0000313" key="3">
    <source>
        <dbReference type="Proteomes" id="UP000693970"/>
    </source>
</evidence>
<evidence type="ECO:0000313" key="2">
    <source>
        <dbReference type="EMBL" id="KAG7350124.1"/>
    </source>
</evidence>
<evidence type="ECO:0008006" key="4">
    <source>
        <dbReference type="Google" id="ProtNLM"/>
    </source>
</evidence>